<sequence length="100" mass="11559">MKISEKKAWNALEEVMDPEIHISLIDLGLIYKITVQKEKIHVLMTLTTVGCPLFSLIEKEVKDKLIFLGFKPENIKLELTFDPPWTMERITEKGRAMMGI</sequence>
<dbReference type="Proteomes" id="UP000177050">
    <property type="component" value="Unassembled WGS sequence"/>
</dbReference>
<dbReference type="SUPFAM" id="SSF117916">
    <property type="entry name" value="Fe-S cluster assembly (FSCA) domain-like"/>
    <property type="match status" value="1"/>
</dbReference>
<dbReference type="AlphaFoldDB" id="A0A1F7L0N6"/>
<dbReference type="Pfam" id="PF01883">
    <property type="entry name" value="FeS_assembly_P"/>
    <property type="match status" value="1"/>
</dbReference>
<evidence type="ECO:0000313" key="2">
    <source>
        <dbReference type="EMBL" id="OGK73697.1"/>
    </source>
</evidence>
<protein>
    <recommendedName>
        <fullName evidence="1">MIP18 family-like domain-containing protein</fullName>
    </recommendedName>
</protein>
<gene>
    <name evidence="2" type="ORF">A3K52_02835</name>
</gene>
<proteinExistence type="predicted"/>
<name>A0A1F7L0N6_9BACT</name>
<organism evidence="2 3">
    <name type="scientific">Candidatus Roizmanbacteria bacterium RIFOXYD1_FULL_38_12</name>
    <dbReference type="NCBI Taxonomy" id="1802093"/>
    <lineage>
        <taxon>Bacteria</taxon>
        <taxon>Candidatus Roizmaniibacteriota</taxon>
    </lineage>
</organism>
<dbReference type="InterPro" id="IPR034904">
    <property type="entry name" value="FSCA_dom_sf"/>
</dbReference>
<accession>A0A1F7L0N6</accession>
<dbReference type="InterPro" id="IPR002744">
    <property type="entry name" value="MIP18-like"/>
</dbReference>
<evidence type="ECO:0000313" key="3">
    <source>
        <dbReference type="Proteomes" id="UP000177050"/>
    </source>
</evidence>
<dbReference type="InterPro" id="IPR052339">
    <property type="entry name" value="Fe-S_Maturation_MIP18"/>
</dbReference>
<reference evidence="2 3" key="1">
    <citation type="journal article" date="2016" name="Nat. Commun.">
        <title>Thousands of microbial genomes shed light on interconnected biogeochemical processes in an aquifer system.</title>
        <authorList>
            <person name="Anantharaman K."/>
            <person name="Brown C.T."/>
            <person name="Hug L.A."/>
            <person name="Sharon I."/>
            <person name="Castelle C.J."/>
            <person name="Probst A.J."/>
            <person name="Thomas B.C."/>
            <person name="Singh A."/>
            <person name="Wilkins M.J."/>
            <person name="Karaoz U."/>
            <person name="Brodie E.L."/>
            <person name="Williams K.H."/>
            <person name="Hubbard S.S."/>
            <person name="Banfield J.F."/>
        </authorList>
    </citation>
    <scope>NUCLEOTIDE SEQUENCE [LARGE SCALE GENOMIC DNA]</scope>
</reference>
<dbReference type="PANTHER" id="PTHR42831">
    <property type="entry name" value="FE-S PROTEIN MATURATION AUXILIARY FACTOR YITW"/>
    <property type="match status" value="1"/>
</dbReference>
<dbReference type="EMBL" id="MGBR01000001">
    <property type="protein sequence ID" value="OGK73697.1"/>
    <property type="molecule type" value="Genomic_DNA"/>
</dbReference>
<evidence type="ECO:0000259" key="1">
    <source>
        <dbReference type="Pfam" id="PF01883"/>
    </source>
</evidence>
<dbReference type="PANTHER" id="PTHR42831:SF1">
    <property type="entry name" value="FE-S PROTEIN MATURATION AUXILIARY FACTOR YITW"/>
    <property type="match status" value="1"/>
</dbReference>
<comment type="caution">
    <text evidence="2">The sequence shown here is derived from an EMBL/GenBank/DDBJ whole genome shotgun (WGS) entry which is preliminary data.</text>
</comment>
<dbReference type="Gene3D" id="3.30.300.130">
    <property type="entry name" value="Fe-S cluster assembly (FSCA)"/>
    <property type="match status" value="1"/>
</dbReference>
<feature type="domain" description="MIP18 family-like" evidence="1">
    <location>
        <begin position="7"/>
        <end position="65"/>
    </location>
</feature>